<comment type="caution">
    <text evidence="9">The sequence shown here is derived from an EMBL/GenBank/DDBJ whole genome shotgun (WGS) entry which is preliminary data.</text>
</comment>
<evidence type="ECO:0000256" key="3">
    <source>
        <dbReference type="ARBA" id="ARBA00022692"/>
    </source>
</evidence>
<keyword evidence="3" id="KW-0812">Transmembrane</keyword>
<keyword evidence="10" id="KW-1185">Reference proteome</keyword>
<feature type="chain" id="PRO_5047441486" description="Protein quiver" evidence="8">
    <location>
        <begin position="25"/>
        <end position="137"/>
    </location>
</feature>
<proteinExistence type="predicted"/>
<feature type="non-terminal residue" evidence="9">
    <location>
        <position position="137"/>
    </location>
</feature>
<reference evidence="9" key="1">
    <citation type="journal article" date="2023" name="Insect Mol. Biol.">
        <title>Genome sequencing provides insights into the evolution of gene families encoding plant cell wall-degrading enzymes in longhorned beetles.</title>
        <authorList>
            <person name="Shin N.R."/>
            <person name="Okamura Y."/>
            <person name="Kirsch R."/>
            <person name="Pauchet Y."/>
        </authorList>
    </citation>
    <scope>NUCLEOTIDE SEQUENCE</scope>
    <source>
        <strain evidence="9">MMC_N1</strain>
    </source>
</reference>
<feature type="signal peptide" evidence="8">
    <location>
        <begin position="1"/>
        <end position="24"/>
    </location>
</feature>
<keyword evidence="7" id="KW-0449">Lipoprotein</keyword>
<keyword evidence="6" id="KW-0472">Membrane</keyword>
<accession>A0ABQ9JWW1</accession>
<protein>
    <recommendedName>
        <fullName evidence="11">Protein quiver</fullName>
    </recommendedName>
</protein>
<sequence length="137" mass="15273">MNIKLMLSRHLLIFLALGVVKVDGIKCYICGENEESGTPCQNFETEKDNYAKECDPTDKGCKTETLGNNIVKRTCILNPFNQCITANHVVYCFCSTNLCNGNSSSIKFPTDDEDLLEGSGVKTRIHNNRKTQCNSKN</sequence>
<keyword evidence="4 8" id="KW-0732">Signal</keyword>
<evidence type="ECO:0000313" key="10">
    <source>
        <dbReference type="Proteomes" id="UP001162164"/>
    </source>
</evidence>
<keyword evidence="5" id="KW-1133">Transmembrane helix</keyword>
<evidence type="ECO:0000256" key="5">
    <source>
        <dbReference type="ARBA" id="ARBA00022989"/>
    </source>
</evidence>
<dbReference type="Proteomes" id="UP001162164">
    <property type="component" value="Unassembled WGS sequence"/>
</dbReference>
<evidence type="ECO:0008006" key="11">
    <source>
        <dbReference type="Google" id="ProtNLM"/>
    </source>
</evidence>
<evidence type="ECO:0000256" key="4">
    <source>
        <dbReference type="ARBA" id="ARBA00022729"/>
    </source>
</evidence>
<gene>
    <name evidence="9" type="ORF">NQ317_010427</name>
</gene>
<evidence type="ECO:0000256" key="8">
    <source>
        <dbReference type="SAM" id="SignalP"/>
    </source>
</evidence>
<evidence type="ECO:0000256" key="2">
    <source>
        <dbReference type="ARBA" id="ARBA00022622"/>
    </source>
</evidence>
<comment type="subcellular location">
    <subcellularLocation>
        <location evidence="1">Membrane</location>
        <topology evidence="1">Lipid-anchor</topology>
        <topology evidence="1">GPI-anchor</topology>
    </subcellularLocation>
</comment>
<organism evidence="9 10">
    <name type="scientific">Molorchus minor</name>
    <dbReference type="NCBI Taxonomy" id="1323400"/>
    <lineage>
        <taxon>Eukaryota</taxon>
        <taxon>Metazoa</taxon>
        <taxon>Ecdysozoa</taxon>
        <taxon>Arthropoda</taxon>
        <taxon>Hexapoda</taxon>
        <taxon>Insecta</taxon>
        <taxon>Pterygota</taxon>
        <taxon>Neoptera</taxon>
        <taxon>Endopterygota</taxon>
        <taxon>Coleoptera</taxon>
        <taxon>Polyphaga</taxon>
        <taxon>Cucujiformia</taxon>
        <taxon>Chrysomeloidea</taxon>
        <taxon>Cerambycidae</taxon>
        <taxon>Lamiinae</taxon>
        <taxon>Monochamini</taxon>
        <taxon>Molorchus</taxon>
    </lineage>
</organism>
<dbReference type="EMBL" id="JAPWTJ010000106">
    <property type="protein sequence ID" value="KAJ8982806.1"/>
    <property type="molecule type" value="Genomic_DNA"/>
</dbReference>
<keyword evidence="2" id="KW-0325">Glycoprotein</keyword>
<evidence type="ECO:0000256" key="1">
    <source>
        <dbReference type="ARBA" id="ARBA00004589"/>
    </source>
</evidence>
<dbReference type="PANTHER" id="PTHR33562">
    <property type="entry name" value="ATILLA, ISOFORM B-RELATED-RELATED"/>
    <property type="match status" value="1"/>
</dbReference>
<dbReference type="InterPro" id="IPR050975">
    <property type="entry name" value="Sleep_regulator"/>
</dbReference>
<evidence type="ECO:0000256" key="6">
    <source>
        <dbReference type="ARBA" id="ARBA00023136"/>
    </source>
</evidence>
<evidence type="ECO:0000313" key="9">
    <source>
        <dbReference type="EMBL" id="KAJ8982806.1"/>
    </source>
</evidence>
<keyword evidence="2" id="KW-0336">GPI-anchor</keyword>
<name>A0ABQ9JWW1_9CUCU</name>
<evidence type="ECO:0000256" key="7">
    <source>
        <dbReference type="ARBA" id="ARBA00023288"/>
    </source>
</evidence>